<dbReference type="Proteomes" id="UP001181622">
    <property type="component" value="Unassembled WGS sequence"/>
</dbReference>
<keyword evidence="2" id="KW-1185">Reference proteome</keyword>
<comment type="caution">
    <text evidence="1">The sequence shown here is derived from an EMBL/GenBank/DDBJ whole genome shotgun (WGS) entry which is preliminary data.</text>
</comment>
<dbReference type="EMBL" id="JADBEO010000010">
    <property type="protein sequence ID" value="MDR4306252.1"/>
    <property type="molecule type" value="Genomic_DNA"/>
</dbReference>
<evidence type="ECO:0000313" key="2">
    <source>
        <dbReference type="Proteomes" id="UP001181622"/>
    </source>
</evidence>
<sequence>MSGAAADARLGQAPGASAPTITIRRTDGLGGRLLALVRVLRFAEKLGARVTMRWASLAYTFRDHGATDWTPSELFDLRRFDFPALDLTEGPLEPLPPGTLVLEEQPDLAQQLRFGFDPEALLARASAIASNGQRLLRLVGETDAEIQDGLVRVFDRLVPGAPIREEFAAARRILGPEPFIALHIRRGDVVSNLIGMAGSDGPSPNSSPTCGISCGVARPSG</sequence>
<accession>A0ABU1DDR0</accession>
<dbReference type="RefSeq" id="WP_309389981.1">
    <property type="nucleotide sequence ID" value="NZ_JADBEO010000010.1"/>
</dbReference>
<evidence type="ECO:0008006" key="3">
    <source>
        <dbReference type="Google" id="ProtNLM"/>
    </source>
</evidence>
<name>A0ABU1DDR0_9HYPH</name>
<gene>
    <name evidence="1" type="ORF">IHQ68_06430</name>
</gene>
<organism evidence="1 2">
    <name type="scientific">Chelatococcus sambhunathii</name>
    <dbReference type="NCBI Taxonomy" id="363953"/>
    <lineage>
        <taxon>Bacteria</taxon>
        <taxon>Pseudomonadati</taxon>
        <taxon>Pseudomonadota</taxon>
        <taxon>Alphaproteobacteria</taxon>
        <taxon>Hyphomicrobiales</taxon>
        <taxon>Chelatococcaceae</taxon>
        <taxon>Chelatococcus</taxon>
    </lineage>
</organism>
<protein>
    <recommendedName>
        <fullName evidence="3">Nodulation protein Z (NodZ)</fullName>
    </recommendedName>
</protein>
<proteinExistence type="predicted"/>
<reference evidence="1" key="1">
    <citation type="submission" date="2020-10" db="EMBL/GenBank/DDBJ databases">
        <authorList>
            <person name="Abbas A."/>
            <person name="Razzaq R."/>
            <person name="Waqas M."/>
            <person name="Abbas N."/>
            <person name="Nielsen T.K."/>
            <person name="Hansen L.H."/>
            <person name="Hussain S."/>
            <person name="Shahid M."/>
        </authorList>
    </citation>
    <scope>NUCLEOTIDE SEQUENCE</scope>
    <source>
        <strain evidence="1">S14</strain>
    </source>
</reference>
<evidence type="ECO:0000313" key="1">
    <source>
        <dbReference type="EMBL" id="MDR4306252.1"/>
    </source>
</evidence>